<dbReference type="EMBL" id="CP007029">
    <property type="protein sequence ID" value="AHE97290.1"/>
    <property type="molecule type" value="Genomic_DNA"/>
</dbReference>
<feature type="transmembrane region" description="Helical" evidence="1">
    <location>
        <begin position="88"/>
        <end position="110"/>
    </location>
</feature>
<gene>
    <name evidence="3" type="ORF">THITH_02290</name>
</gene>
<keyword evidence="4" id="KW-1185">Reference proteome</keyword>
<dbReference type="OrthoDB" id="2514702at2"/>
<feature type="transmembrane region" description="Helical" evidence="1">
    <location>
        <begin position="29"/>
        <end position="47"/>
    </location>
</feature>
<dbReference type="GO" id="GO:0000155">
    <property type="term" value="F:phosphorelay sensor kinase activity"/>
    <property type="evidence" value="ECO:0007669"/>
    <property type="project" value="InterPro"/>
</dbReference>
<dbReference type="GO" id="GO:0016020">
    <property type="term" value="C:membrane"/>
    <property type="evidence" value="ECO:0007669"/>
    <property type="project" value="InterPro"/>
</dbReference>
<feature type="domain" description="Signal transduction histidine kinase internal region" evidence="2">
    <location>
        <begin position="157"/>
        <end position="232"/>
    </location>
</feature>
<dbReference type="InterPro" id="IPR010559">
    <property type="entry name" value="Sig_transdc_His_kin_internal"/>
</dbReference>
<evidence type="ECO:0000313" key="4">
    <source>
        <dbReference type="Proteomes" id="UP000005289"/>
    </source>
</evidence>
<dbReference type="AlphaFoldDB" id="W0DK79"/>
<dbReference type="KEGG" id="tti:THITH_02290"/>
<dbReference type="PANTHER" id="PTHR34220:SF7">
    <property type="entry name" value="SENSOR HISTIDINE KINASE YPDA"/>
    <property type="match status" value="1"/>
</dbReference>
<dbReference type="InterPro" id="IPR050640">
    <property type="entry name" value="Bact_2-comp_sensor_kinase"/>
</dbReference>
<proteinExistence type="predicted"/>
<dbReference type="InterPro" id="IPR036890">
    <property type="entry name" value="HATPase_C_sf"/>
</dbReference>
<organism evidence="3 4">
    <name type="scientific">Thioalkalivibrio paradoxus ARh 1</name>
    <dbReference type="NCBI Taxonomy" id="713585"/>
    <lineage>
        <taxon>Bacteria</taxon>
        <taxon>Pseudomonadati</taxon>
        <taxon>Pseudomonadota</taxon>
        <taxon>Gammaproteobacteria</taxon>
        <taxon>Chromatiales</taxon>
        <taxon>Ectothiorhodospiraceae</taxon>
        <taxon>Thioalkalivibrio</taxon>
    </lineage>
</organism>
<evidence type="ECO:0000259" key="2">
    <source>
        <dbReference type="Pfam" id="PF06580"/>
    </source>
</evidence>
<dbReference type="RefSeq" id="WP_006746139.1">
    <property type="nucleotide sequence ID" value="NZ_CP007029.1"/>
</dbReference>
<keyword evidence="1" id="KW-1133">Transmembrane helix</keyword>
<sequence length="357" mass="39176">MERSETTRTGERTPAIATPVLPDFCSGETVLRTLMLVVPLSLVVVLLQGREGDPLLTAAPVLIFMAWVAFTSLLLLCAIQSWLRTRGLLLQVSLPTLLPVVNTALVHLGAEQVMLADSHSRLRVIAVAALLSVIATRYFYLIAAWQQETRMVAQAREQALRARVRPHFLFNSMNTIASLCRSDPARAEQVTLDLADLFRVTFATGADHPLATELDLVHAYLAIEQTRFGDRLLLEWDVPDHPALNLRVPSLVLLPLVENAIQHGIAPERQGGCLWIKVQPGSRWVSIRIGNTVGENTGRGTGTAGAEARARLKHCFGSKARVEVTHKTDTFEATVTLPLTQENSDTNHEAAHSDCGR</sequence>
<accession>W0DK79</accession>
<keyword evidence="3" id="KW-0808">Transferase</keyword>
<protein>
    <submittedName>
        <fullName evidence="3">Histidine kinase</fullName>
    </submittedName>
</protein>
<dbReference type="Pfam" id="PF06580">
    <property type="entry name" value="His_kinase"/>
    <property type="match status" value="1"/>
</dbReference>
<name>W0DK79_9GAMM</name>
<feature type="transmembrane region" description="Helical" evidence="1">
    <location>
        <begin position="59"/>
        <end position="82"/>
    </location>
</feature>
<evidence type="ECO:0000256" key="1">
    <source>
        <dbReference type="SAM" id="Phobius"/>
    </source>
</evidence>
<keyword evidence="1" id="KW-0472">Membrane</keyword>
<dbReference type="Proteomes" id="UP000005289">
    <property type="component" value="Chromosome"/>
</dbReference>
<dbReference type="SUPFAM" id="SSF55874">
    <property type="entry name" value="ATPase domain of HSP90 chaperone/DNA topoisomerase II/histidine kinase"/>
    <property type="match status" value="1"/>
</dbReference>
<evidence type="ECO:0000313" key="3">
    <source>
        <dbReference type="EMBL" id="AHE97290.1"/>
    </source>
</evidence>
<keyword evidence="1" id="KW-0812">Transmembrane</keyword>
<dbReference type="PANTHER" id="PTHR34220">
    <property type="entry name" value="SENSOR HISTIDINE KINASE YPDA"/>
    <property type="match status" value="1"/>
</dbReference>
<reference evidence="3 4" key="1">
    <citation type="submission" date="2013-12" db="EMBL/GenBank/DDBJ databases">
        <authorList>
            <consortium name="DOE Joint Genome Institute"/>
            <person name="Muyzer G."/>
            <person name="Huntemann M."/>
            <person name="Han J."/>
            <person name="Chen A."/>
            <person name="Kyrpides N."/>
            <person name="Mavromatis K."/>
            <person name="Markowitz V."/>
            <person name="Palaniappan K."/>
            <person name="Ivanova N."/>
            <person name="Schaumberg A."/>
            <person name="Pati A."/>
            <person name="Liolios K."/>
            <person name="Nordberg H.P."/>
            <person name="Cantor M.N."/>
            <person name="Hua S.X."/>
            <person name="Woyke T."/>
        </authorList>
    </citation>
    <scope>NUCLEOTIDE SEQUENCE [LARGE SCALE GENOMIC DNA]</scope>
    <source>
        <strain evidence="3 4">ARh 1</strain>
    </source>
</reference>
<dbReference type="HOGENOM" id="CLU_020473_1_1_6"/>
<feature type="transmembrane region" description="Helical" evidence="1">
    <location>
        <begin position="122"/>
        <end position="145"/>
    </location>
</feature>
<dbReference type="STRING" id="713585.THITH_02290"/>
<keyword evidence="3" id="KW-0418">Kinase</keyword>